<evidence type="ECO:0008006" key="6">
    <source>
        <dbReference type="Google" id="ProtNLM"/>
    </source>
</evidence>
<dbReference type="EMBL" id="JBJKBG010000006">
    <property type="protein sequence ID" value="KAL3734376.1"/>
    <property type="molecule type" value="Genomic_DNA"/>
</dbReference>
<name>A0ABD3K8L7_EUCGL</name>
<keyword evidence="5" id="KW-1185">Reference proteome</keyword>
<protein>
    <recommendedName>
        <fullName evidence="6">Pentatricopeptide repeat-containing protein</fullName>
    </recommendedName>
</protein>
<dbReference type="NCBIfam" id="TIGR00756">
    <property type="entry name" value="PPR"/>
    <property type="match status" value="2"/>
</dbReference>
<evidence type="ECO:0000313" key="5">
    <source>
        <dbReference type="Proteomes" id="UP001634007"/>
    </source>
</evidence>
<gene>
    <name evidence="4" type="ORF">ACJRO7_023691</name>
</gene>
<dbReference type="PANTHER" id="PTHR47859">
    <property type="entry name" value="PENTATRICOPEPTIDE REPEAT-CONTAINING PROTEIN"/>
    <property type="match status" value="1"/>
</dbReference>
<evidence type="ECO:0000313" key="4">
    <source>
        <dbReference type="EMBL" id="KAL3734376.1"/>
    </source>
</evidence>
<evidence type="ECO:0000256" key="1">
    <source>
        <dbReference type="ARBA" id="ARBA00022737"/>
    </source>
</evidence>
<dbReference type="InterPro" id="IPR011990">
    <property type="entry name" value="TPR-like_helical_dom_sf"/>
</dbReference>
<feature type="region of interest" description="Disordered" evidence="3">
    <location>
        <begin position="44"/>
        <end position="67"/>
    </location>
</feature>
<dbReference type="Pfam" id="PF13812">
    <property type="entry name" value="PPR_3"/>
    <property type="match status" value="2"/>
</dbReference>
<accession>A0ABD3K8L7</accession>
<organism evidence="4 5">
    <name type="scientific">Eucalyptus globulus</name>
    <name type="common">Tasmanian blue gum</name>
    <dbReference type="NCBI Taxonomy" id="34317"/>
    <lineage>
        <taxon>Eukaryota</taxon>
        <taxon>Viridiplantae</taxon>
        <taxon>Streptophyta</taxon>
        <taxon>Embryophyta</taxon>
        <taxon>Tracheophyta</taxon>
        <taxon>Spermatophyta</taxon>
        <taxon>Magnoliopsida</taxon>
        <taxon>eudicotyledons</taxon>
        <taxon>Gunneridae</taxon>
        <taxon>Pentapetalae</taxon>
        <taxon>rosids</taxon>
        <taxon>malvids</taxon>
        <taxon>Myrtales</taxon>
        <taxon>Myrtaceae</taxon>
        <taxon>Myrtoideae</taxon>
        <taxon>Eucalypteae</taxon>
        <taxon>Eucalyptus</taxon>
    </lineage>
</organism>
<dbReference type="AlphaFoldDB" id="A0ABD3K8L7"/>
<comment type="caution">
    <text evidence="4">The sequence shown here is derived from an EMBL/GenBank/DDBJ whole genome shotgun (WGS) entry which is preliminary data.</text>
</comment>
<proteinExistence type="predicted"/>
<dbReference type="Gene3D" id="1.25.40.10">
    <property type="entry name" value="Tetratricopeptide repeat domain"/>
    <property type="match status" value="3"/>
</dbReference>
<evidence type="ECO:0000256" key="2">
    <source>
        <dbReference type="PROSITE-ProRule" id="PRU00708"/>
    </source>
</evidence>
<dbReference type="Pfam" id="PF13041">
    <property type="entry name" value="PPR_2"/>
    <property type="match status" value="1"/>
</dbReference>
<feature type="compositionally biased region" description="Low complexity" evidence="3">
    <location>
        <begin position="51"/>
        <end position="66"/>
    </location>
</feature>
<sequence length="874" mass="98367">MASEALSRKVWITGRLRRLEGGVTVKSGDERRLGACNSVLSRANANEEGTRAAPPSSPRTSSLARSGESAIGFGWTRHLRARGGGGGGSVIGNNPWGRKNITGKEYLYRTFATSGAGQCFGHQIVDALRLGDRTRASNLLSYLGYGNQSIEADDVVHILDYCARSSDASFAMETWKLINEKKIGMGERCHILTLQALCKAGCLTVGLNLLSNLGENHHVAHLLEVYNYFLRACVDVRSELYANCLDLMECRLVGKNEATYLELLEIAVWKQNLFAVHHIWKDYSKHYNFCLTSLRKFIWSFTRLRDLKSAYESLQLMVALATEGTLSNRYAERASHSPKLDIPIPAMSELRLERFDKDDTEHICHKEDGLALNMGQSTTYGPRKEVMCVGTDTPNPKYLALRNVLSRSFTDVICTCALTSNHSLAEQLFQQMQNLGLQPSSRTYDGFIRAIVTERGFSDGLELLKIMQKQKLGPFDSTLAAISVKCSEALELDFAEALLVQISECPHPYPFNVFLAACNAVDQPERAVRVLAKMKQIQLQPNIQTYELLFSLFGTVNAPYEEGNMLSQVEAAKRIETIEMDMARNGVDHSLISLKNLLAALGQEGMIEKMLRVVETRFLCSGTYVEAPLFNVVLHSLVAAKENRKAVDIFKNMKQRGFSPDHATYCIMIDCCSIIQCYRSACSLVSMMIRDGFYPGIMTYTALIKVLLVSENYDEALNILDQAKEERIQFDLLLFNTFLLKACEMGRLDVLEHIIEQIHQEKIQPDPSSCCYVYNAYVNNGFYSTAIEALRVLSMRMICQADNPLQEMRAEYEDFIFSEDPNAESYLTHFFEDNQDDLAFALLNLRWCAIEGMPIDWLPEQSPWAQRLARCTQE</sequence>
<reference evidence="4 5" key="1">
    <citation type="submission" date="2024-11" db="EMBL/GenBank/DDBJ databases">
        <title>Chromosome-level genome assembly of Eucalyptus globulus Labill. provides insights into its genome evolution.</title>
        <authorList>
            <person name="Li X."/>
        </authorList>
    </citation>
    <scope>NUCLEOTIDE SEQUENCE [LARGE SCALE GENOMIC DNA]</scope>
    <source>
        <strain evidence="4">CL2024</strain>
        <tissue evidence="4">Fresh tender leaves</tissue>
    </source>
</reference>
<feature type="repeat" description="PPR" evidence="2">
    <location>
        <begin position="661"/>
        <end position="695"/>
    </location>
</feature>
<keyword evidence="1" id="KW-0677">Repeat</keyword>
<dbReference type="Proteomes" id="UP001634007">
    <property type="component" value="Unassembled WGS sequence"/>
</dbReference>
<feature type="repeat" description="PPR" evidence="2">
    <location>
        <begin position="626"/>
        <end position="660"/>
    </location>
</feature>
<dbReference type="PROSITE" id="PS51375">
    <property type="entry name" value="PPR"/>
    <property type="match status" value="2"/>
</dbReference>
<dbReference type="PANTHER" id="PTHR47859:SF1">
    <property type="entry name" value="PENTATRICOPEPTIDE REPEAT-CONTAINING PROTEIN"/>
    <property type="match status" value="1"/>
</dbReference>
<evidence type="ECO:0000256" key="3">
    <source>
        <dbReference type="SAM" id="MobiDB-lite"/>
    </source>
</evidence>
<dbReference type="InterPro" id="IPR002885">
    <property type="entry name" value="PPR_rpt"/>
</dbReference>